<dbReference type="PATRIC" id="fig|1028800.3.peg.3791"/>
<dbReference type="EMBL" id="HG938353">
    <property type="protein sequence ID" value="CDN49896.1"/>
    <property type="molecule type" value="Genomic_DNA"/>
</dbReference>
<protein>
    <submittedName>
        <fullName evidence="3">Putative Zn-dependent hydrolase of beta-lactamase FolD</fullName>
    </submittedName>
</protein>
<dbReference type="PANTHER" id="PTHR15032:SF4">
    <property type="entry name" value="N-ACYL-PHOSPHATIDYLETHANOLAMINE-HYDROLYZING PHOSPHOLIPASE D"/>
    <property type="match status" value="1"/>
</dbReference>
<dbReference type="RefSeq" id="WP_038590929.1">
    <property type="nucleotide sequence ID" value="NZ_HG938353.1"/>
</dbReference>
<dbReference type="KEGG" id="ngg:RG540_CH37390"/>
<organism evidence="3 4">
    <name type="scientific">Neorhizobium galegae bv. orientalis str. HAMBI 540</name>
    <dbReference type="NCBI Taxonomy" id="1028800"/>
    <lineage>
        <taxon>Bacteria</taxon>
        <taxon>Pseudomonadati</taxon>
        <taxon>Pseudomonadota</taxon>
        <taxon>Alphaproteobacteria</taxon>
        <taxon>Hyphomicrobiales</taxon>
        <taxon>Rhizobiaceae</taxon>
        <taxon>Rhizobium/Agrobacterium group</taxon>
        <taxon>Neorhizobium</taxon>
    </lineage>
</organism>
<dbReference type="InterPro" id="IPR006311">
    <property type="entry name" value="TAT_signal"/>
</dbReference>
<proteinExistence type="predicted"/>
<dbReference type="AlphaFoldDB" id="A0A068SVX6"/>
<keyword evidence="4" id="KW-1185">Reference proteome</keyword>
<dbReference type="OrthoDB" id="9805728at2"/>
<dbReference type="Gene3D" id="3.60.15.10">
    <property type="entry name" value="Ribonuclease Z/Hydroxyacylglutathione hydrolase-like"/>
    <property type="match status" value="1"/>
</dbReference>
<dbReference type="PROSITE" id="PS51318">
    <property type="entry name" value="TAT"/>
    <property type="match status" value="1"/>
</dbReference>
<name>A0A068SVX6_NEOGA</name>
<evidence type="ECO:0000259" key="2">
    <source>
        <dbReference type="Pfam" id="PF12706"/>
    </source>
</evidence>
<dbReference type="SUPFAM" id="SSF56281">
    <property type="entry name" value="Metallo-hydrolase/oxidoreductase"/>
    <property type="match status" value="1"/>
</dbReference>
<evidence type="ECO:0000256" key="1">
    <source>
        <dbReference type="SAM" id="SignalP"/>
    </source>
</evidence>
<feature type="domain" description="Metallo-beta-lactamase" evidence="2">
    <location>
        <begin position="113"/>
        <end position="317"/>
    </location>
</feature>
<accession>A0A068SVX6</accession>
<keyword evidence="1" id="KW-0732">Signal</keyword>
<dbReference type="eggNOG" id="COG2220">
    <property type="taxonomic scope" value="Bacteria"/>
</dbReference>
<dbReference type="GO" id="GO:0005737">
    <property type="term" value="C:cytoplasm"/>
    <property type="evidence" value="ECO:0007669"/>
    <property type="project" value="TreeGrafter"/>
</dbReference>
<dbReference type="GeneID" id="24257041"/>
<dbReference type="HOGENOM" id="CLU_020884_1_1_5"/>
<dbReference type="InterPro" id="IPR036866">
    <property type="entry name" value="RibonucZ/Hydroxyglut_hydro"/>
</dbReference>
<feature type="chain" id="PRO_5001653441" evidence="1">
    <location>
        <begin position="30"/>
        <end position="364"/>
    </location>
</feature>
<dbReference type="Proteomes" id="UP000028181">
    <property type="component" value="Chromosome I"/>
</dbReference>
<dbReference type="Pfam" id="PF12706">
    <property type="entry name" value="Lactamase_B_2"/>
    <property type="match status" value="1"/>
</dbReference>
<dbReference type="PANTHER" id="PTHR15032">
    <property type="entry name" value="N-ACYL-PHOSPHATIDYLETHANOLAMINE-HYDROLYZING PHOSPHOLIPASE D"/>
    <property type="match status" value="1"/>
</dbReference>
<sequence>MNRRKFLKWSGIGAIAALVGGFAARGAMAANKYYSGPVSDHFDGTYFFNPGGEQPRGGLDLLRWKLGGNNIAWPDSFPSPFPQAVPETRVSGDRLIVTMVGHAAMLIQVAGLNILTDPVWDDRASPVRFAGPKRVNPPGIRIGDLPPIDVVLVTHNHYDHMDLETLWVLQGRDKPHFVTPLGNDALIRSRIADAKITVMDWGGREEIAADIGPGVVLHCEPCHHWSARGVGDRRMALWAAFVFETPAGKIYHIGDTGFHQGINYRAAREKHGAFRLANLPFGAYEPRWFMQAQHQNPDEAVEGMLLCDAAFVAGHHWGTFKLTDEGIEEPLAALHTALDARGVSRDRFRPMRPGEVFEVPTISV</sequence>
<dbReference type="InterPro" id="IPR001279">
    <property type="entry name" value="Metallo-B-lactamas"/>
</dbReference>
<dbReference type="GO" id="GO:0016787">
    <property type="term" value="F:hydrolase activity"/>
    <property type="evidence" value="ECO:0007669"/>
    <property type="project" value="UniProtKB-KW"/>
</dbReference>
<feature type="signal peptide" evidence="1">
    <location>
        <begin position="1"/>
        <end position="29"/>
    </location>
</feature>
<evidence type="ECO:0000313" key="4">
    <source>
        <dbReference type="Proteomes" id="UP000028181"/>
    </source>
</evidence>
<reference evidence="4" key="1">
    <citation type="journal article" date="2014" name="BMC Genomics">
        <title>Genome sequencing of two Neorhizobium galegae strains reveals a noeT gene responsible for the unusual acetylation of the nodulation factors.</title>
        <authorList>
            <person name="Osterman J."/>
            <person name="Marsh J."/>
            <person name="Laine P.K."/>
            <person name="Zeng Z."/>
            <person name="Alatalo E."/>
            <person name="Sullivan J.T."/>
            <person name="Young J.P."/>
            <person name="Thomas-Oates J."/>
            <person name="Paulin L."/>
            <person name="Lindstrom K."/>
        </authorList>
    </citation>
    <scope>NUCLEOTIDE SEQUENCE [LARGE SCALE GENOMIC DNA]</scope>
    <source>
        <strain evidence="4">HAMBI 540</strain>
    </source>
</reference>
<gene>
    <name evidence="3" type="primary">folD</name>
    <name evidence="3" type="ORF">RG540_CH37390</name>
</gene>
<keyword evidence="3" id="KW-0378">Hydrolase</keyword>
<evidence type="ECO:0000313" key="3">
    <source>
        <dbReference type="EMBL" id="CDN49896.1"/>
    </source>
</evidence>